<dbReference type="InterPro" id="IPR036597">
    <property type="entry name" value="Fido-like_dom_sf"/>
</dbReference>
<dbReference type="SUPFAM" id="SSF140931">
    <property type="entry name" value="Fic-like"/>
    <property type="match status" value="1"/>
</dbReference>
<dbReference type="InterPro" id="IPR003812">
    <property type="entry name" value="Fido"/>
</dbReference>
<accession>A0ABP1DG93</accession>
<sequence length="139" mass="15335">MSTHAARLARLFTPYYACRINAQIVHPNVSRLVKPNELESALARPLQVSIYEPRQPSHYLAATLSYGIINGHPFMDGNKRTAFFLANEYLRAMGLAGLADNGKVGVVYDDISKLADGYVNTAAGRLNVQELADSIGRWQ</sequence>
<dbReference type="PROSITE" id="PS51459">
    <property type="entry name" value="FIDO"/>
    <property type="match status" value="1"/>
</dbReference>
<dbReference type="PANTHER" id="PTHR39426:SF1">
    <property type="entry name" value="HOMOLOGY TO DEATH-ON-CURING PROTEIN OF PHAGE P1"/>
    <property type="match status" value="1"/>
</dbReference>
<dbReference type="PANTHER" id="PTHR39426">
    <property type="entry name" value="HOMOLOGY TO DEATH-ON-CURING PROTEIN OF PHAGE P1"/>
    <property type="match status" value="1"/>
</dbReference>
<evidence type="ECO:0000313" key="2">
    <source>
        <dbReference type="EMBL" id="CAL1706162.1"/>
    </source>
</evidence>
<organism evidence="2 3">
    <name type="scientific">Somion occarium</name>
    <dbReference type="NCBI Taxonomy" id="3059160"/>
    <lineage>
        <taxon>Eukaryota</taxon>
        <taxon>Fungi</taxon>
        <taxon>Dikarya</taxon>
        <taxon>Basidiomycota</taxon>
        <taxon>Agaricomycotina</taxon>
        <taxon>Agaricomycetes</taxon>
        <taxon>Polyporales</taxon>
        <taxon>Cerrenaceae</taxon>
        <taxon>Somion</taxon>
    </lineage>
</organism>
<dbReference type="InterPro" id="IPR006440">
    <property type="entry name" value="Doc"/>
</dbReference>
<dbReference type="NCBIfam" id="TIGR01550">
    <property type="entry name" value="DOC_P1"/>
    <property type="match status" value="1"/>
</dbReference>
<dbReference type="Gene3D" id="1.20.120.1870">
    <property type="entry name" value="Fic/DOC protein, Fido domain"/>
    <property type="match status" value="1"/>
</dbReference>
<protein>
    <recommendedName>
        <fullName evidence="1">Fido domain-containing protein</fullName>
    </recommendedName>
</protein>
<dbReference type="Proteomes" id="UP001497453">
    <property type="component" value="Chromosome 4"/>
</dbReference>
<reference evidence="3" key="1">
    <citation type="submission" date="2024-04" db="EMBL/GenBank/DDBJ databases">
        <authorList>
            <person name="Shaw F."/>
            <person name="Minotto A."/>
        </authorList>
    </citation>
    <scope>NUCLEOTIDE SEQUENCE [LARGE SCALE GENOMIC DNA]</scope>
</reference>
<dbReference type="InterPro" id="IPR053737">
    <property type="entry name" value="Type_II_TA_Toxin"/>
</dbReference>
<keyword evidence="3" id="KW-1185">Reference proteome</keyword>
<evidence type="ECO:0000259" key="1">
    <source>
        <dbReference type="PROSITE" id="PS51459"/>
    </source>
</evidence>
<evidence type="ECO:0000313" key="3">
    <source>
        <dbReference type="Proteomes" id="UP001497453"/>
    </source>
</evidence>
<name>A0ABP1DG93_9APHY</name>
<proteinExistence type="predicted"/>
<gene>
    <name evidence="2" type="ORF">GFSPODELE1_LOCUS5741</name>
</gene>
<feature type="domain" description="Fido" evidence="1">
    <location>
        <begin position="1"/>
        <end position="137"/>
    </location>
</feature>
<dbReference type="EMBL" id="OZ037947">
    <property type="protein sequence ID" value="CAL1706162.1"/>
    <property type="molecule type" value="Genomic_DNA"/>
</dbReference>
<dbReference type="Pfam" id="PF02661">
    <property type="entry name" value="Fic"/>
    <property type="match status" value="1"/>
</dbReference>